<keyword evidence="5 8" id="KW-0812">Transmembrane</keyword>
<keyword evidence="4" id="KW-1003">Cell membrane</keyword>
<dbReference type="CDD" id="cd09320">
    <property type="entry name" value="TDT_like_2"/>
    <property type="match status" value="1"/>
</dbReference>
<feature type="transmembrane region" description="Helical" evidence="8">
    <location>
        <begin position="112"/>
        <end position="130"/>
    </location>
</feature>
<feature type="transmembrane region" description="Helical" evidence="8">
    <location>
        <begin position="43"/>
        <end position="62"/>
    </location>
</feature>
<keyword evidence="10" id="KW-1185">Reference proteome</keyword>
<reference evidence="9 10" key="1">
    <citation type="journal article" date="2015" name="Stand. Genomic Sci.">
        <title>Genomic Encyclopedia of Bacterial and Archaeal Type Strains, Phase III: the genomes of soil and plant-associated and newly described type strains.</title>
        <authorList>
            <person name="Whitman W.B."/>
            <person name="Woyke T."/>
            <person name="Klenk H.P."/>
            <person name="Zhou Y."/>
            <person name="Lilburn T.G."/>
            <person name="Beck B.J."/>
            <person name="De Vos P."/>
            <person name="Vandamme P."/>
            <person name="Eisen J.A."/>
            <person name="Garrity G."/>
            <person name="Hugenholtz P."/>
            <person name="Kyrpides N.C."/>
        </authorList>
    </citation>
    <scope>NUCLEOTIDE SEQUENCE [LARGE SCALE GENOMIC DNA]</scope>
    <source>
        <strain evidence="9 10">VKM Ac-2538</strain>
    </source>
</reference>
<evidence type="ECO:0000256" key="3">
    <source>
        <dbReference type="ARBA" id="ARBA00022448"/>
    </source>
</evidence>
<dbReference type="Pfam" id="PF03595">
    <property type="entry name" value="SLAC1"/>
    <property type="match status" value="1"/>
</dbReference>
<feature type="transmembrane region" description="Helical" evidence="8">
    <location>
        <begin position="178"/>
        <end position="203"/>
    </location>
</feature>
<feature type="transmembrane region" description="Helical" evidence="8">
    <location>
        <begin position="247"/>
        <end position="269"/>
    </location>
</feature>
<dbReference type="InterPro" id="IPR038665">
    <property type="entry name" value="Voltage-dep_anion_channel_sf"/>
</dbReference>
<feature type="transmembrane region" description="Helical" evidence="8">
    <location>
        <begin position="318"/>
        <end position="338"/>
    </location>
</feature>
<accession>A0ABY2BM83</accession>
<comment type="subcellular location">
    <subcellularLocation>
        <location evidence="1">Cell membrane</location>
        <topology evidence="1">Multi-pass membrane protein</topology>
    </subcellularLocation>
</comment>
<evidence type="ECO:0000313" key="10">
    <source>
        <dbReference type="Proteomes" id="UP000295818"/>
    </source>
</evidence>
<sequence>MKTDSSTTVVSGCQGRAHRLARAGVLRDLQRPSQVFSNLTPNWYASIMGTGIVAVAAVTLPWQPPGLHIGAVVIWALAAVLLVALTAATGIHWMRYSDVARHHLLNPVMAHFYGAPPMALLTVGAGTILLGRDVLGLRTAVDVDWILWSAGTVTGLAAATVVPYFMFTRHSIKPDSAFGGWLMPVVPPMVSASTGALLVPYAPAGQARLALLMACYAMFGLSLLASIVTITLIWYRLALYKTGDAAMVPTLWIVLGPLGQSIAAANLLGGVARQALPAPYSTALQAFGVVYGVPVWGFALLWGAIAGAITLRTAREHLAFSLTWWSFTFPVGTCVLGTSELALHTGSNLFHVAAVLFYLGLVAAWISVAFRTARGSLRGILFLGPTAPVPTSRVAAAADD</sequence>
<feature type="transmembrane region" description="Helical" evidence="8">
    <location>
        <begin position="145"/>
        <end position="166"/>
    </location>
</feature>
<gene>
    <name evidence="9" type="ORF">EV644_10430</name>
</gene>
<dbReference type="PANTHER" id="PTHR31686:SF1">
    <property type="entry name" value="SULFITE EFFLUX PUMP SSU1"/>
    <property type="match status" value="1"/>
</dbReference>
<evidence type="ECO:0000256" key="6">
    <source>
        <dbReference type="ARBA" id="ARBA00022989"/>
    </source>
</evidence>
<feature type="transmembrane region" description="Helical" evidence="8">
    <location>
        <begin position="68"/>
        <end position="91"/>
    </location>
</feature>
<organism evidence="9 10">
    <name type="scientific">Kribbella orskensis</name>
    <dbReference type="NCBI Taxonomy" id="2512216"/>
    <lineage>
        <taxon>Bacteria</taxon>
        <taxon>Bacillati</taxon>
        <taxon>Actinomycetota</taxon>
        <taxon>Actinomycetes</taxon>
        <taxon>Propionibacteriales</taxon>
        <taxon>Kribbellaceae</taxon>
        <taxon>Kribbella</taxon>
    </lineage>
</organism>
<keyword evidence="7 8" id="KW-0472">Membrane</keyword>
<dbReference type="EMBL" id="SLWM01000004">
    <property type="protein sequence ID" value="TCO25526.1"/>
    <property type="molecule type" value="Genomic_DNA"/>
</dbReference>
<keyword evidence="6 8" id="KW-1133">Transmembrane helix</keyword>
<dbReference type="RefSeq" id="WP_132188400.1">
    <property type="nucleotide sequence ID" value="NZ_SLWM01000004.1"/>
</dbReference>
<dbReference type="Proteomes" id="UP000295818">
    <property type="component" value="Unassembled WGS sequence"/>
</dbReference>
<name>A0ABY2BM83_9ACTN</name>
<feature type="transmembrane region" description="Helical" evidence="8">
    <location>
        <begin position="209"/>
        <end position="235"/>
    </location>
</feature>
<dbReference type="InterPro" id="IPR051629">
    <property type="entry name" value="Sulfite_efflux_TDT"/>
</dbReference>
<keyword evidence="3" id="KW-0813">Transport</keyword>
<comment type="caution">
    <text evidence="9">The sequence shown here is derived from an EMBL/GenBank/DDBJ whole genome shotgun (WGS) entry which is preliminary data.</text>
</comment>
<dbReference type="Gene3D" id="1.50.10.150">
    <property type="entry name" value="Voltage-dependent anion channel"/>
    <property type="match status" value="1"/>
</dbReference>
<comment type="similarity">
    <text evidence="2">Belongs to the tellurite-resistance/dicarboxylate transporter (TDT) family.</text>
</comment>
<protein>
    <submittedName>
        <fullName evidence="9">C4-dicarboxylate transporter/malic acid transport protein</fullName>
    </submittedName>
</protein>
<evidence type="ECO:0000256" key="1">
    <source>
        <dbReference type="ARBA" id="ARBA00004651"/>
    </source>
</evidence>
<evidence type="ECO:0000256" key="7">
    <source>
        <dbReference type="ARBA" id="ARBA00023136"/>
    </source>
</evidence>
<evidence type="ECO:0000256" key="8">
    <source>
        <dbReference type="SAM" id="Phobius"/>
    </source>
</evidence>
<evidence type="ECO:0000256" key="5">
    <source>
        <dbReference type="ARBA" id="ARBA00022692"/>
    </source>
</evidence>
<evidence type="ECO:0000256" key="4">
    <source>
        <dbReference type="ARBA" id="ARBA00022475"/>
    </source>
</evidence>
<dbReference type="InterPro" id="IPR004695">
    <property type="entry name" value="SLAC1/Mae1/Ssu1/TehA"/>
</dbReference>
<evidence type="ECO:0000256" key="2">
    <source>
        <dbReference type="ARBA" id="ARBA00008566"/>
    </source>
</evidence>
<dbReference type="PANTHER" id="PTHR31686">
    <property type="match status" value="1"/>
</dbReference>
<proteinExistence type="inferred from homology"/>
<feature type="transmembrane region" description="Helical" evidence="8">
    <location>
        <begin position="289"/>
        <end position="311"/>
    </location>
</feature>
<feature type="transmembrane region" description="Helical" evidence="8">
    <location>
        <begin position="350"/>
        <end position="370"/>
    </location>
</feature>
<evidence type="ECO:0000313" key="9">
    <source>
        <dbReference type="EMBL" id="TCO25526.1"/>
    </source>
</evidence>